<evidence type="ECO:0000313" key="2">
    <source>
        <dbReference type="Proteomes" id="UP000295443"/>
    </source>
</evidence>
<dbReference type="Gene3D" id="3.40.50.300">
    <property type="entry name" value="P-loop containing nucleotide triphosphate hydrolases"/>
    <property type="match status" value="1"/>
</dbReference>
<gene>
    <name evidence="1" type="ORF">EZJ19_09105</name>
</gene>
<organism evidence="1 2">
    <name type="scientific">Parasulfuritortus cantonensis</name>
    <dbReference type="NCBI Taxonomy" id="2528202"/>
    <lineage>
        <taxon>Bacteria</taxon>
        <taxon>Pseudomonadati</taxon>
        <taxon>Pseudomonadota</taxon>
        <taxon>Betaproteobacteria</taxon>
        <taxon>Nitrosomonadales</taxon>
        <taxon>Thiobacillaceae</taxon>
        <taxon>Parasulfuritortus</taxon>
    </lineage>
</organism>
<dbReference type="PANTHER" id="PTHR42935:SF1">
    <property type="entry name" value="SLR0930 PROTEIN"/>
    <property type="match status" value="1"/>
</dbReference>
<dbReference type="Pfam" id="PF05673">
    <property type="entry name" value="DUF815"/>
    <property type="match status" value="1"/>
</dbReference>
<keyword evidence="2" id="KW-1185">Reference proteome</keyword>
<dbReference type="InterPro" id="IPR008533">
    <property type="entry name" value="DUF815"/>
</dbReference>
<dbReference type="OrthoDB" id="9812140at2"/>
<evidence type="ECO:0000313" key="1">
    <source>
        <dbReference type="EMBL" id="TCJ14782.1"/>
    </source>
</evidence>
<proteinExistence type="predicted"/>
<dbReference type="SUPFAM" id="SSF52540">
    <property type="entry name" value="P-loop containing nucleoside triphosphate hydrolases"/>
    <property type="match status" value="1"/>
</dbReference>
<accession>A0A4V2NVU6</accession>
<name>A0A4V2NVU6_9PROT</name>
<protein>
    <submittedName>
        <fullName evidence="1">ATP-binding protein</fullName>
    </submittedName>
</protein>
<comment type="caution">
    <text evidence="1">The sequence shown here is derived from an EMBL/GenBank/DDBJ whole genome shotgun (WGS) entry which is preliminary data.</text>
</comment>
<dbReference type="InterPro" id="IPR027417">
    <property type="entry name" value="P-loop_NTPase"/>
</dbReference>
<dbReference type="GO" id="GO:0005524">
    <property type="term" value="F:ATP binding"/>
    <property type="evidence" value="ECO:0007669"/>
    <property type="project" value="UniProtKB-KW"/>
</dbReference>
<dbReference type="CDD" id="cd00009">
    <property type="entry name" value="AAA"/>
    <property type="match status" value="1"/>
</dbReference>
<reference evidence="1 2" key="1">
    <citation type="submission" date="2019-03" db="EMBL/GenBank/DDBJ databases">
        <title>Genome sequence of Thiobacillaceae bacterium LSR1, a sulfur-oxidizing bacterium isolated from freshwater sediment.</title>
        <authorList>
            <person name="Li S."/>
        </authorList>
    </citation>
    <scope>NUCLEOTIDE SEQUENCE [LARGE SCALE GENOMIC DNA]</scope>
    <source>
        <strain evidence="1 2">LSR1</strain>
    </source>
</reference>
<dbReference type="EMBL" id="SJZB01000033">
    <property type="protein sequence ID" value="TCJ14782.1"/>
    <property type="molecule type" value="Genomic_DNA"/>
</dbReference>
<dbReference type="Proteomes" id="UP000295443">
    <property type="component" value="Unassembled WGS sequence"/>
</dbReference>
<keyword evidence="1" id="KW-0067">ATP-binding</keyword>
<sequence>MLTRANEVLARIEPWLPPAPPRIDWQTNLACRWRRGPAMGWLQPIGQLNCPPWNALKGIDEQKKAVERNLRQFVAGLPANHILLTGSRGCGKSSLIKALLPRLAKKGLRMIEVDKDDLVHLPDIVAGIAEQPYRFVVFTDDLSFEPGEAAYKPLKAALDGSLAGLAPNVLICATSNRRHLMPEFMAENLETKYQGNEVHPGESTEEKVSLSDRFGLWLSFYPFDQDQYLAIAESWVAELGGTWTAPARLEALQWATQRGGRSGRVARQFAADWTGRQGLKR</sequence>
<dbReference type="AlphaFoldDB" id="A0A4V2NVU6"/>
<keyword evidence="1" id="KW-0547">Nucleotide-binding</keyword>
<dbReference type="PANTHER" id="PTHR42935">
    <property type="entry name" value="SLR0930 PROTEIN"/>
    <property type="match status" value="1"/>
</dbReference>